<feature type="compositionally biased region" description="Basic residues" evidence="1">
    <location>
        <begin position="109"/>
        <end position="119"/>
    </location>
</feature>
<evidence type="ECO:0000313" key="3">
    <source>
        <dbReference type="EMBL" id="KAK4025076.1"/>
    </source>
</evidence>
<name>A0ABR0AIY6_9CRUS</name>
<accession>A0ABR0AIY6</accession>
<dbReference type="Pfam" id="PF22938">
    <property type="entry name" value="Integrase_p58_C"/>
    <property type="match status" value="1"/>
</dbReference>
<gene>
    <name evidence="3" type="ORF">OUZ56_010579</name>
</gene>
<feature type="region of interest" description="Disordered" evidence="1">
    <location>
        <begin position="87"/>
        <end position="133"/>
    </location>
</feature>
<keyword evidence="4" id="KW-1185">Reference proteome</keyword>
<evidence type="ECO:0000259" key="2">
    <source>
        <dbReference type="Pfam" id="PF22938"/>
    </source>
</evidence>
<evidence type="ECO:0000256" key="1">
    <source>
        <dbReference type="SAM" id="MobiDB-lite"/>
    </source>
</evidence>
<comment type="caution">
    <text evidence="3">The sequence shown here is derived from an EMBL/GenBank/DDBJ whole genome shotgun (WGS) entry which is preliminary data.</text>
</comment>
<reference evidence="3 4" key="1">
    <citation type="journal article" date="2023" name="Nucleic Acids Res.">
        <title>The hologenome of Daphnia magna reveals possible DNA methylation and microbiome-mediated evolution of the host genome.</title>
        <authorList>
            <person name="Chaturvedi A."/>
            <person name="Li X."/>
            <person name="Dhandapani V."/>
            <person name="Marshall H."/>
            <person name="Kissane S."/>
            <person name="Cuenca-Cambronero M."/>
            <person name="Asole G."/>
            <person name="Calvet F."/>
            <person name="Ruiz-Romero M."/>
            <person name="Marangio P."/>
            <person name="Guigo R."/>
            <person name="Rago D."/>
            <person name="Mirbahai L."/>
            <person name="Eastwood N."/>
            <person name="Colbourne J.K."/>
            <person name="Zhou J."/>
            <person name="Mallon E."/>
            <person name="Orsini L."/>
        </authorList>
    </citation>
    <scope>NUCLEOTIDE SEQUENCE [LARGE SCALE GENOMIC DNA]</scope>
    <source>
        <strain evidence="3">LRV0_1</strain>
    </source>
</reference>
<feature type="compositionally biased region" description="Polar residues" evidence="1">
    <location>
        <begin position="87"/>
        <end position="108"/>
    </location>
</feature>
<feature type="domain" description="Integrase p58-like C-terminal" evidence="2">
    <location>
        <begin position="45"/>
        <end position="77"/>
    </location>
</feature>
<proteinExistence type="predicted"/>
<evidence type="ECO:0000313" key="4">
    <source>
        <dbReference type="Proteomes" id="UP001234178"/>
    </source>
</evidence>
<dbReference type="InterPro" id="IPR054465">
    <property type="entry name" value="Integrase_p58-like_C"/>
</dbReference>
<organism evidence="3 4">
    <name type="scientific">Daphnia magna</name>
    <dbReference type="NCBI Taxonomy" id="35525"/>
    <lineage>
        <taxon>Eukaryota</taxon>
        <taxon>Metazoa</taxon>
        <taxon>Ecdysozoa</taxon>
        <taxon>Arthropoda</taxon>
        <taxon>Crustacea</taxon>
        <taxon>Branchiopoda</taxon>
        <taxon>Diplostraca</taxon>
        <taxon>Cladocera</taxon>
        <taxon>Anomopoda</taxon>
        <taxon>Daphniidae</taxon>
        <taxon>Daphnia</taxon>
    </lineage>
</organism>
<dbReference type="EMBL" id="JAOYFB010000037">
    <property type="protein sequence ID" value="KAK4025076.1"/>
    <property type="molecule type" value="Genomic_DNA"/>
</dbReference>
<dbReference type="Proteomes" id="UP001234178">
    <property type="component" value="Unassembled WGS sequence"/>
</dbReference>
<feature type="region of interest" description="Disordered" evidence="1">
    <location>
        <begin position="1"/>
        <end position="23"/>
    </location>
</feature>
<sequence>MDARKPSESIRGSGRPEPTGTTEVLVYRPTRKVGLAEKLLHHWHGPYSIVRKITPLNYEVQLNNSKKTEVVHVERLKSIVDLTQPVPNTEVGAQSTDRVGSKGTTNKMSKVKGPAHPRKQLTEKRVRFTTPPE</sequence>
<protein>
    <recommendedName>
        <fullName evidence="2">Integrase p58-like C-terminal domain-containing protein</fullName>
    </recommendedName>
</protein>